<gene>
    <name evidence="1" type="ORF">ACJIZ3_019972</name>
</gene>
<sequence>MFEFLQVGFFYDVRELTMNLSFHEFDSVVVAINRGISFNLTC</sequence>
<proteinExistence type="predicted"/>
<accession>A0ABD3T2S0</accession>
<comment type="caution">
    <text evidence="1">The sequence shown here is derived from an EMBL/GenBank/DDBJ whole genome shotgun (WGS) entry which is preliminary data.</text>
</comment>
<dbReference type="Proteomes" id="UP001634393">
    <property type="component" value="Unassembled WGS sequence"/>
</dbReference>
<dbReference type="AlphaFoldDB" id="A0ABD3T2S0"/>
<protein>
    <submittedName>
        <fullName evidence="1">Uncharacterized protein</fullName>
    </submittedName>
</protein>
<evidence type="ECO:0000313" key="2">
    <source>
        <dbReference type="Proteomes" id="UP001634393"/>
    </source>
</evidence>
<name>A0ABD3T2S0_9LAMI</name>
<organism evidence="1 2">
    <name type="scientific">Penstemon smallii</name>
    <dbReference type="NCBI Taxonomy" id="265156"/>
    <lineage>
        <taxon>Eukaryota</taxon>
        <taxon>Viridiplantae</taxon>
        <taxon>Streptophyta</taxon>
        <taxon>Embryophyta</taxon>
        <taxon>Tracheophyta</taxon>
        <taxon>Spermatophyta</taxon>
        <taxon>Magnoliopsida</taxon>
        <taxon>eudicotyledons</taxon>
        <taxon>Gunneridae</taxon>
        <taxon>Pentapetalae</taxon>
        <taxon>asterids</taxon>
        <taxon>lamiids</taxon>
        <taxon>Lamiales</taxon>
        <taxon>Plantaginaceae</taxon>
        <taxon>Cheloneae</taxon>
        <taxon>Penstemon</taxon>
    </lineage>
</organism>
<keyword evidence="2" id="KW-1185">Reference proteome</keyword>
<dbReference type="EMBL" id="JBJXBP010000005">
    <property type="protein sequence ID" value="KAL3831170.1"/>
    <property type="molecule type" value="Genomic_DNA"/>
</dbReference>
<evidence type="ECO:0000313" key="1">
    <source>
        <dbReference type="EMBL" id="KAL3831170.1"/>
    </source>
</evidence>
<reference evidence="1 2" key="1">
    <citation type="submission" date="2024-12" db="EMBL/GenBank/DDBJ databases">
        <title>The unique morphological basis and parallel evolutionary history of personate flowers in Penstemon.</title>
        <authorList>
            <person name="Depatie T.H."/>
            <person name="Wessinger C.A."/>
        </authorList>
    </citation>
    <scope>NUCLEOTIDE SEQUENCE [LARGE SCALE GENOMIC DNA]</scope>
    <source>
        <strain evidence="1">WTNN_2</strain>
        <tissue evidence="1">Leaf</tissue>
    </source>
</reference>